<protein>
    <submittedName>
        <fullName evidence="2">Uncharacterized protein</fullName>
    </submittedName>
</protein>
<gene>
    <name evidence="2" type="ORF">LSH36_115g13123</name>
</gene>
<proteinExistence type="predicted"/>
<organism evidence="2 3">
    <name type="scientific">Paralvinella palmiformis</name>
    <dbReference type="NCBI Taxonomy" id="53620"/>
    <lineage>
        <taxon>Eukaryota</taxon>
        <taxon>Metazoa</taxon>
        <taxon>Spiralia</taxon>
        <taxon>Lophotrochozoa</taxon>
        <taxon>Annelida</taxon>
        <taxon>Polychaeta</taxon>
        <taxon>Sedentaria</taxon>
        <taxon>Canalipalpata</taxon>
        <taxon>Terebellida</taxon>
        <taxon>Terebelliformia</taxon>
        <taxon>Alvinellidae</taxon>
        <taxon>Paralvinella</taxon>
    </lineage>
</organism>
<feature type="non-terminal residue" evidence="2">
    <location>
        <position position="1"/>
    </location>
</feature>
<name>A0AAD9NBW3_9ANNE</name>
<feature type="coiled-coil region" evidence="1">
    <location>
        <begin position="7"/>
        <end position="111"/>
    </location>
</feature>
<dbReference type="Proteomes" id="UP001208570">
    <property type="component" value="Unassembled WGS sequence"/>
</dbReference>
<reference evidence="2" key="1">
    <citation type="journal article" date="2023" name="Mol. Biol. Evol.">
        <title>Third-Generation Sequencing Reveals the Adaptive Role of the Epigenome in Three Deep-Sea Polychaetes.</title>
        <authorList>
            <person name="Perez M."/>
            <person name="Aroh O."/>
            <person name="Sun Y."/>
            <person name="Lan Y."/>
            <person name="Juniper S.K."/>
            <person name="Young C.R."/>
            <person name="Angers B."/>
            <person name="Qian P.Y."/>
        </authorList>
    </citation>
    <scope>NUCLEOTIDE SEQUENCE</scope>
    <source>
        <strain evidence="2">P08H-3</strain>
    </source>
</reference>
<dbReference type="AlphaFoldDB" id="A0AAD9NBW3"/>
<sequence>EHLASELDEHKNQLLKANEEVEVLRVKHDGDKVEMELLRDQISALERSLSRTQEENKSLKIQLDRLSNGPAVDVDKSDELQIRNIQLLKANDELQKKLKNTEDAKNKLEQVSVLINGMYMLNHSIIGIVLFPHSIEY</sequence>
<accession>A0AAD9NBW3</accession>
<keyword evidence="1" id="KW-0175">Coiled coil</keyword>
<evidence type="ECO:0000313" key="2">
    <source>
        <dbReference type="EMBL" id="KAK2161544.1"/>
    </source>
</evidence>
<dbReference type="EMBL" id="JAODUP010000115">
    <property type="protein sequence ID" value="KAK2161544.1"/>
    <property type="molecule type" value="Genomic_DNA"/>
</dbReference>
<comment type="caution">
    <text evidence="2">The sequence shown here is derived from an EMBL/GenBank/DDBJ whole genome shotgun (WGS) entry which is preliminary data.</text>
</comment>
<evidence type="ECO:0000256" key="1">
    <source>
        <dbReference type="SAM" id="Coils"/>
    </source>
</evidence>
<keyword evidence="3" id="KW-1185">Reference proteome</keyword>
<evidence type="ECO:0000313" key="3">
    <source>
        <dbReference type="Proteomes" id="UP001208570"/>
    </source>
</evidence>